<evidence type="ECO:0000259" key="4">
    <source>
        <dbReference type="Pfam" id="PF00535"/>
    </source>
</evidence>
<dbReference type="AlphaFoldDB" id="A0A210RYR9"/>
<dbReference type="Pfam" id="PF00535">
    <property type="entry name" value="Glycos_transf_2"/>
    <property type="match status" value="1"/>
</dbReference>
<comment type="caution">
    <text evidence="5">The sequence shown here is derived from an EMBL/GenBank/DDBJ whole genome shotgun (WGS) entry which is preliminary data.</text>
</comment>
<keyword evidence="6" id="KW-1185">Reference proteome</keyword>
<dbReference type="InterPro" id="IPR001173">
    <property type="entry name" value="Glyco_trans_2-like"/>
</dbReference>
<keyword evidence="3" id="KW-0808">Transferase</keyword>
<dbReference type="InterPro" id="IPR029044">
    <property type="entry name" value="Nucleotide-diphossugar_trans"/>
</dbReference>
<dbReference type="GO" id="GO:0016757">
    <property type="term" value="F:glycosyltransferase activity"/>
    <property type="evidence" value="ECO:0007669"/>
    <property type="project" value="UniProtKB-KW"/>
</dbReference>
<evidence type="ECO:0000256" key="2">
    <source>
        <dbReference type="ARBA" id="ARBA00022676"/>
    </source>
</evidence>
<keyword evidence="2" id="KW-0328">Glycosyltransferase</keyword>
<evidence type="ECO:0000313" key="5">
    <source>
        <dbReference type="EMBL" id="OWF66155.1"/>
    </source>
</evidence>
<dbReference type="Gene3D" id="3.90.550.10">
    <property type="entry name" value="Spore Coat Polysaccharide Biosynthesis Protein SpsA, Chain A"/>
    <property type="match status" value="1"/>
</dbReference>
<accession>A0A210RYR9</accession>
<protein>
    <recommendedName>
        <fullName evidence="4">Glycosyltransferase 2-like domain-containing protein</fullName>
    </recommendedName>
</protein>
<dbReference type="Proteomes" id="UP000196880">
    <property type="component" value="Unassembled WGS sequence"/>
</dbReference>
<organism evidence="5 6">
    <name type="scientific">Polynucleobacter hirudinilacicola</name>
    <dbReference type="NCBI Taxonomy" id="1743166"/>
    <lineage>
        <taxon>Bacteria</taxon>
        <taxon>Pseudomonadati</taxon>
        <taxon>Pseudomonadota</taxon>
        <taxon>Betaproteobacteria</taxon>
        <taxon>Burkholderiales</taxon>
        <taxon>Burkholderiaceae</taxon>
        <taxon>Polynucleobacter</taxon>
    </lineage>
</organism>
<evidence type="ECO:0000256" key="3">
    <source>
        <dbReference type="ARBA" id="ARBA00022679"/>
    </source>
</evidence>
<dbReference type="EMBL" id="NAIA01000002">
    <property type="protein sequence ID" value="OWF66155.1"/>
    <property type="molecule type" value="Genomic_DNA"/>
</dbReference>
<comment type="similarity">
    <text evidence="1">Belongs to the glycosyltransferase 2 family.</text>
</comment>
<feature type="domain" description="Glycosyltransferase 2-like" evidence="4">
    <location>
        <begin position="8"/>
        <end position="133"/>
    </location>
</feature>
<dbReference type="PANTHER" id="PTHR43685:SF5">
    <property type="entry name" value="GLYCOSYLTRANSFERASE EPSE-RELATED"/>
    <property type="match status" value="1"/>
</dbReference>
<evidence type="ECO:0000313" key="6">
    <source>
        <dbReference type="Proteomes" id="UP000196880"/>
    </source>
</evidence>
<evidence type="ECO:0000256" key="1">
    <source>
        <dbReference type="ARBA" id="ARBA00006739"/>
    </source>
</evidence>
<reference evidence="5 6" key="1">
    <citation type="submission" date="2017-03" db="EMBL/GenBank/DDBJ databases">
        <title>New species Polynucleobacter sp. MWH-EgelM1-30-B4.</title>
        <authorList>
            <person name="Hahn M.W."/>
        </authorList>
    </citation>
    <scope>NUCLEOTIDE SEQUENCE [LARGE SCALE GENOMIC DNA]</scope>
    <source>
        <strain evidence="5 6">MWH-EgelM1-30-B4</strain>
    </source>
</reference>
<dbReference type="PANTHER" id="PTHR43685">
    <property type="entry name" value="GLYCOSYLTRANSFERASE"/>
    <property type="match status" value="1"/>
</dbReference>
<dbReference type="InterPro" id="IPR050834">
    <property type="entry name" value="Glycosyltransf_2"/>
</dbReference>
<sequence>MKNTPLVSVIMPAYNSELYIAEAIQSILNQTYENIELIIFEDGSSDKTRQVIEGFADLRIIKILSDQNCGVVRARNEMIERAGGKYIALMDADDIADPTRLEKQINLLESGQYDVCGSAQWVLDEGTGLIKKSKDKFSDPDLRALLSVYCGLCNSAMTGKAEIFKRFKYDTSILTSEDYYLWVQMAAAGFCFLNLPERLITYRRYPAQTSAIHLEKLKINTIEVQKKYLELLGISQSYYPRHLPFKQRLVDGLGLLRELNRRFSGVSLKANAEIYARFQYRKNGIYTPFTRLERLLVALWATFLVT</sequence>
<proteinExistence type="inferred from homology"/>
<dbReference type="SUPFAM" id="SSF53448">
    <property type="entry name" value="Nucleotide-diphospho-sugar transferases"/>
    <property type="match status" value="1"/>
</dbReference>
<name>A0A210RYR9_9BURK</name>
<gene>
    <name evidence="5" type="ORF">B6A14_02860</name>
</gene>